<keyword evidence="3" id="KW-1185">Reference proteome</keyword>
<keyword evidence="1" id="KW-0472">Membrane</keyword>
<organism evidence="2 3">
    <name type="scientific">Candidatus Mancarchaeum acidiphilum</name>
    <dbReference type="NCBI Taxonomy" id="1920749"/>
    <lineage>
        <taxon>Archaea</taxon>
        <taxon>Candidatus Micrarchaeota</taxon>
        <taxon>Candidatus Mancarchaeum</taxon>
    </lineage>
</organism>
<dbReference type="GeneID" id="38419839"/>
<feature type="transmembrane region" description="Helical" evidence="1">
    <location>
        <begin position="12"/>
        <end position="37"/>
    </location>
</feature>
<dbReference type="KEGG" id="marh:Mia14_0696"/>
<keyword evidence="1" id="KW-1133">Transmembrane helix</keyword>
<evidence type="ECO:0000313" key="3">
    <source>
        <dbReference type="Proteomes" id="UP000197679"/>
    </source>
</evidence>
<evidence type="ECO:0000256" key="1">
    <source>
        <dbReference type="SAM" id="Phobius"/>
    </source>
</evidence>
<proteinExistence type="predicted"/>
<keyword evidence="1" id="KW-0812">Transmembrane</keyword>
<sequence length="129" mass="13561">MGSIHNIGIIKRVIGLLKVLTIPFILLTVLISTYSSASTLNSSTIGIVSQLGYVRGLLSQIGPLLSAVLFILAGIFYAVGQLMTPEKKASFHTTAINLIIGAIIVAVLSFTSTTLATASTHFLSNSTLK</sequence>
<accession>A0A218NNF7</accession>
<feature type="transmembrane region" description="Helical" evidence="1">
    <location>
        <begin position="57"/>
        <end position="79"/>
    </location>
</feature>
<dbReference type="AlphaFoldDB" id="A0A218NNF7"/>
<dbReference type="RefSeq" id="WP_232780208.1">
    <property type="nucleotide sequence ID" value="NZ_CP019964.1"/>
</dbReference>
<dbReference type="Proteomes" id="UP000197679">
    <property type="component" value="Chromosome"/>
</dbReference>
<evidence type="ECO:0000313" key="2">
    <source>
        <dbReference type="EMBL" id="ASI13996.1"/>
    </source>
</evidence>
<protein>
    <submittedName>
        <fullName evidence="2">Multipass membrane protein</fullName>
    </submittedName>
</protein>
<name>A0A218NNF7_9ARCH</name>
<reference evidence="2 3" key="1">
    <citation type="journal article" date="2017" name="Nat. Commun.">
        <title>'ARMAN' archaea depend on association with euryarchaeal host in culture and in situ.</title>
        <authorList>
            <person name="Golyshina O."/>
            <person name="Toshchakov S."/>
            <person name="Makarova K."/>
            <person name="Gavrilov S."/>
            <person name="Korzhenkov A."/>
            <person name="La Cono V."/>
            <person name="Arcadi E."/>
            <person name="Nechitaylo T."/>
            <person name="Ferrer M."/>
            <person name="Kublanov I."/>
            <person name="Wolf Y."/>
            <person name="Yakimov M."/>
            <person name="Golyshin P."/>
            <person name="Slesarev A."/>
            <person name="Kozyavkin S."/>
        </authorList>
    </citation>
    <scope>NUCLEOTIDE SEQUENCE [LARGE SCALE GENOMIC DNA]</scope>
    <source>
        <strain evidence="2 3">Mia14</strain>
    </source>
</reference>
<dbReference type="EMBL" id="CP019964">
    <property type="protein sequence ID" value="ASI13996.1"/>
    <property type="molecule type" value="Genomic_DNA"/>
</dbReference>
<gene>
    <name evidence="2" type="ORF">Mia14_0696</name>
</gene>
<feature type="transmembrane region" description="Helical" evidence="1">
    <location>
        <begin position="91"/>
        <end position="110"/>
    </location>
</feature>